<evidence type="ECO:0000313" key="1">
    <source>
        <dbReference type="EMBL" id="GAU30368.1"/>
    </source>
</evidence>
<gene>
    <name evidence="1" type="ORF">TSUD_57790</name>
</gene>
<dbReference type="EMBL" id="DF973424">
    <property type="protein sequence ID" value="GAU30368.1"/>
    <property type="molecule type" value="Genomic_DNA"/>
</dbReference>
<reference evidence="2" key="1">
    <citation type="journal article" date="2017" name="Front. Plant Sci.">
        <title>Climate Clever Clovers: New Paradigm to Reduce the Environmental Footprint of Ruminants by Breeding Low Methanogenic Forages Utilizing Haplotype Variation.</title>
        <authorList>
            <person name="Kaur P."/>
            <person name="Appels R."/>
            <person name="Bayer P.E."/>
            <person name="Keeble-Gagnere G."/>
            <person name="Wang J."/>
            <person name="Hirakawa H."/>
            <person name="Shirasawa K."/>
            <person name="Vercoe P."/>
            <person name="Stefanova K."/>
            <person name="Durmic Z."/>
            <person name="Nichols P."/>
            <person name="Revell C."/>
            <person name="Isobe S.N."/>
            <person name="Edwards D."/>
            <person name="Erskine W."/>
        </authorList>
    </citation>
    <scope>NUCLEOTIDE SEQUENCE [LARGE SCALE GENOMIC DNA]</scope>
    <source>
        <strain evidence="2">cv. Daliak</strain>
    </source>
</reference>
<keyword evidence="2" id="KW-1185">Reference proteome</keyword>
<dbReference type="AlphaFoldDB" id="A0A2Z6MF20"/>
<dbReference type="Gene3D" id="3.40.50.300">
    <property type="entry name" value="P-loop containing nucleotide triphosphate hydrolases"/>
    <property type="match status" value="1"/>
</dbReference>
<organism evidence="1 2">
    <name type="scientific">Trifolium subterraneum</name>
    <name type="common">Subterranean clover</name>
    <dbReference type="NCBI Taxonomy" id="3900"/>
    <lineage>
        <taxon>Eukaryota</taxon>
        <taxon>Viridiplantae</taxon>
        <taxon>Streptophyta</taxon>
        <taxon>Embryophyta</taxon>
        <taxon>Tracheophyta</taxon>
        <taxon>Spermatophyta</taxon>
        <taxon>Magnoliopsida</taxon>
        <taxon>eudicotyledons</taxon>
        <taxon>Gunneridae</taxon>
        <taxon>Pentapetalae</taxon>
        <taxon>rosids</taxon>
        <taxon>fabids</taxon>
        <taxon>Fabales</taxon>
        <taxon>Fabaceae</taxon>
        <taxon>Papilionoideae</taxon>
        <taxon>50 kb inversion clade</taxon>
        <taxon>NPAAA clade</taxon>
        <taxon>Hologalegina</taxon>
        <taxon>IRL clade</taxon>
        <taxon>Trifolieae</taxon>
        <taxon>Trifolium</taxon>
    </lineage>
</organism>
<dbReference type="InterPro" id="IPR027417">
    <property type="entry name" value="P-loop_NTPase"/>
</dbReference>
<accession>A0A2Z6MF20</accession>
<dbReference type="OrthoDB" id="1750965at2759"/>
<name>A0A2Z6MF20_TRISU</name>
<sequence>MAFVKSSTKATKCDEASLALVHVDKPQVAPIVSSYNERNTSTGISLPRGQGICTRLPLAMRLQNHPQPKPELVLEQLVESNMNSTESEEFIWRIGRNILSTRLRLISKGVQCPANCVACNENDEESMQCQRKKCAMLAAHTFVAKKC</sequence>
<proteinExistence type="predicted"/>
<dbReference type="Proteomes" id="UP000242715">
    <property type="component" value="Unassembled WGS sequence"/>
</dbReference>
<evidence type="ECO:0000313" key="2">
    <source>
        <dbReference type="Proteomes" id="UP000242715"/>
    </source>
</evidence>
<protein>
    <submittedName>
        <fullName evidence="1">Uncharacterized protein</fullName>
    </submittedName>
</protein>